<dbReference type="AlphaFoldDB" id="X1K1M7"/>
<protein>
    <recommendedName>
        <fullName evidence="2">Fumarylacetoacetase-like C-terminal domain-containing protein</fullName>
    </recommendedName>
</protein>
<keyword evidence="1" id="KW-0479">Metal-binding</keyword>
<dbReference type="Pfam" id="PF01557">
    <property type="entry name" value="FAA_hydrolase"/>
    <property type="match status" value="1"/>
</dbReference>
<comment type="caution">
    <text evidence="3">The sequence shown here is derived from an EMBL/GenBank/DDBJ whole genome shotgun (WGS) entry which is preliminary data.</text>
</comment>
<evidence type="ECO:0000256" key="1">
    <source>
        <dbReference type="ARBA" id="ARBA00022723"/>
    </source>
</evidence>
<dbReference type="GO" id="GO:0046872">
    <property type="term" value="F:metal ion binding"/>
    <property type="evidence" value="ECO:0007669"/>
    <property type="project" value="UniProtKB-KW"/>
</dbReference>
<accession>X1K1M7</accession>
<dbReference type="SUPFAM" id="SSF56529">
    <property type="entry name" value="FAH"/>
    <property type="match status" value="1"/>
</dbReference>
<proteinExistence type="predicted"/>
<evidence type="ECO:0000259" key="2">
    <source>
        <dbReference type="Pfam" id="PF01557"/>
    </source>
</evidence>
<dbReference type="PANTHER" id="PTHR11820">
    <property type="entry name" value="ACYLPYRUVASE"/>
    <property type="match status" value="1"/>
</dbReference>
<evidence type="ECO:0000313" key="3">
    <source>
        <dbReference type="EMBL" id="GAH84184.1"/>
    </source>
</evidence>
<dbReference type="InterPro" id="IPR036663">
    <property type="entry name" value="Fumarylacetoacetase_C_sf"/>
</dbReference>
<dbReference type="EMBL" id="BARU01042374">
    <property type="protein sequence ID" value="GAH84184.1"/>
    <property type="molecule type" value="Genomic_DNA"/>
</dbReference>
<gene>
    <name evidence="3" type="ORF">S03H2_65125</name>
</gene>
<dbReference type="PANTHER" id="PTHR11820:SF7">
    <property type="entry name" value="ACYLPYRUVASE FAHD1, MITOCHONDRIAL"/>
    <property type="match status" value="1"/>
</dbReference>
<sequence>MIKKPVWRVSIEDALDYVLGYTCFNDTTARDLQSLDKQWTRAKGFDTFAAVGPCIETELDPGNIVLETYLNGEIKQHTNTNDLIYSIPELINFISHVMTLLPGDIIATGTPSGIGPMYPGDTVEIKIEPIGTLRNYVVKMG</sequence>
<feature type="domain" description="Fumarylacetoacetase-like C-terminal" evidence="2">
    <location>
        <begin position="2"/>
        <end position="138"/>
    </location>
</feature>
<dbReference type="InterPro" id="IPR011234">
    <property type="entry name" value="Fumarylacetoacetase-like_C"/>
</dbReference>
<dbReference type="GO" id="GO:0018773">
    <property type="term" value="F:acetylpyruvate hydrolase activity"/>
    <property type="evidence" value="ECO:0007669"/>
    <property type="project" value="TreeGrafter"/>
</dbReference>
<name>X1K1M7_9ZZZZ</name>
<organism evidence="3">
    <name type="scientific">marine sediment metagenome</name>
    <dbReference type="NCBI Taxonomy" id="412755"/>
    <lineage>
        <taxon>unclassified sequences</taxon>
        <taxon>metagenomes</taxon>
        <taxon>ecological metagenomes</taxon>
    </lineage>
</organism>
<dbReference type="Gene3D" id="3.90.850.10">
    <property type="entry name" value="Fumarylacetoacetase-like, C-terminal domain"/>
    <property type="match status" value="1"/>
</dbReference>
<reference evidence="3" key="1">
    <citation type="journal article" date="2014" name="Front. Microbiol.">
        <title>High frequency of phylogenetically diverse reductive dehalogenase-homologous genes in deep subseafloor sedimentary metagenomes.</title>
        <authorList>
            <person name="Kawai M."/>
            <person name="Futagami T."/>
            <person name="Toyoda A."/>
            <person name="Takaki Y."/>
            <person name="Nishi S."/>
            <person name="Hori S."/>
            <person name="Arai W."/>
            <person name="Tsubouchi T."/>
            <person name="Morono Y."/>
            <person name="Uchiyama I."/>
            <person name="Ito T."/>
            <person name="Fujiyama A."/>
            <person name="Inagaki F."/>
            <person name="Takami H."/>
        </authorList>
    </citation>
    <scope>NUCLEOTIDE SEQUENCE</scope>
    <source>
        <strain evidence="3">Expedition CK06-06</strain>
    </source>
</reference>